<evidence type="ECO:0000256" key="1">
    <source>
        <dbReference type="ARBA" id="ARBA00022801"/>
    </source>
</evidence>
<dbReference type="PANTHER" id="PTHR31377:SF0">
    <property type="entry name" value="AGMATINE DEIMINASE-RELATED"/>
    <property type="match status" value="1"/>
</dbReference>
<evidence type="ECO:0000313" key="3">
    <source>
        <dbReference type="Proteomes" id="UP000191663"/>
    </source>
</evidence>
<dbReference type="Gene3D" id="3.75.10.10">
    <property type="entry name" value="L-arginine/glycine Amidinotransferase, Chain A"/>
    <property type="match status" value="1"/>
</dbReference>
<accession>A0A1V4QG47</accession>
<comment type="caution">
    <text evidence="2">The sequence shown here is derived from an EMBL/GenBank/DDBJ whole genome shotgun (WGS) entry which is preliminary data.</text>
</comment>
<keyword evidence="1" id="KW-0378">Hydrolase</keyword>
<gene>
    <name evidence="2" type="ORF">BXT86_03635</name>
</gene>
<dbReference type="GO" id="GO:0047632">
    <property type="term" value="F:agmatine deiminase activity"/>
    <property type="evidence" value="ECO:0007669"/>
    <property type="project" value="TreeGrafter"/>
</dbReference>
<dbReference type="AlphaFoldDB" id="A0A1V4QG47"/>
<dbReference type="GO" id="GO:0004668">
    <property type="term" value="F:protein-arginine deiminase activity"/>
    <property type="evidence" value="ECO:0007669"/>
    <property type="project" value="InterPro"/>
</dbReference>
<organism evidence="2 3">
    <name type="scientific">candidate division WOR-3 bacterium 4484_100</name>
    <dbReference type="NCBI Taxonomy" id="1936077"/>
    <lineage>
        <taxon>Bacteria</taxon>
        <taxon>Bacteria division WOR-3</taxon>
    </lineage>
</organism>
<evidence type="ECO:0000313" key="2">
    <source>
        <dbReference type="EMBL" id="OPX17957.1"/>
    </source>
</evidence>
<proteinExistence type="predicted"/>
<dbReference type="Pfam" id="PF04371">
    <property type="entry name" value="PAD_porph"/>
    <property type="match status" value="1"/>
</dbReference>
<evidence type="ECO:0008006" key="4">
    <source>
        <dbReference type="Google" id="ProtNLM"/>
    </source>
</evidence>
<dbReference type="SUPFAM" id="SSF55909">
    <property type="entry name" value="Pentein"/>
    <property type="match status" value="1"/>
</dbReference>
<dbReference type="Gene3D" id="2.60.40.4070">
    <property type="match status" value="1"/>
</dbReference>
<reference evidence="3" key="1">
    <citation type="submission" date="2017-01" db="EMBL/GenBank/DDBJ databases">
        <title>Novel pathways for hydrocarbon cycling and metabolic interdependencies in hydrothermal sediment communities.</title>
        <authorList>
            <person name="Dombrowski N."/>
            <person name="Seitz K."/>
            <person name="Teske A."/>
            <person name="Baker B."/>
        </authorList>
    </citation>
    <scope>NUCLEOTIDE SEQUENCE [LARGE SCALE GENOMIC DNA]</scope>
</reference>
<dbReference type="EMBL" id="MUKB01000056">
    <property type="protein sequence ID" value="OPX17957.1"/>
    <property type="molecule type" value="Genomic_DNA"/>
</dbReference>
<dbReference type="PANTHER" id="PTHR31377">
    <property type="entry name" value="AGMATINE DEIMINASE-RELATED"/>
    <property type="match status" value="1"/>
</dbReference>
<dbReference type="Proteomes" id="UP000191663">
    <property type="component" value="Unassembled WGS sequence"/>
</dbReference>
<protein>
    <recommendedName>
        <fullName evidence="4">Secretion system C-terminal sorting domain-containing protein</fullName>
    </recommendedName>
</protein>
<name>A0A1V4QG47_UNCW3</name>
<dbReference type="GO" id="GO:0009446">
    <property type="term" value="P:putrescine biosynthetic process"/>
    <property type="evidence" value="ECO:0007669"/>
    <property type="project" value="InterPro"/>
</dbReference>
<sequence>MISILCLVLFIGQTDNNFLPVWMTPAESLKMDQIGKGHIVTSPPGGWVETPGEFEDLKGVFISWIYGQYNSVFREIVREVVEVTKVYIVVSNSNEQQNISSYLTSNGIPLDSVVFYIWPKNSIWMRDFGPWFMHKDDNGEGIVDFIYNRPRPDDDTIPWRIGQAWGIPVYGSPLTHPGGNFMVDGLGTGFSSNLIYDENPSYSPAEIDSLMLAYNGLQQYIILPKMTSEYTKHIDLWAKSLNDTLVMVGEYTNPSHPDYQTLNNNADSISRCKNREGFPYRVVRIPMPYSTSNAPPSYLNSLFVKNKVLVPLWGEPEDDTALFIYQQVLPDHQIVGIDCSSMAGSGGAIHCITMQVPSSRFIHILHTPLSDTEDTLNPYRVRAQVITSSSFQTDSSLVFYKINSGSFLTTPFSAVAGSLGVYEGYIPAQSAGDTVHYYILTKNVDGARRTSPRHAPIHIYSFMVGPDMIPPEITHTPLGDQLIYNWPAHISATVTDNSGVDSVILEYLINNNGQAPIPMQNTGGDLYEADFAGTVNVGDTVSYRIKAIDGSVNHNVAYAPASGYYKFAIVDRIPIGIWEPDPTPITSTPLINFLDSVGITYEYSTSYPVFDNYNCMFIFLGVYSSNYPLTTAQANDLVDYLNSGGKCYMEGGDAWCYDQAGDIYRSYFGISQVDDGGTMTGNIDGVNGTFTQGMSFAYAGENSYIDRIAPVSPAYTIFTNGGYNRTVAYDQGTYRTVGSSFELGGLVDGTWPSTKSELIKQILIFFGILVGKEESSVSTPVTSIYSVLPNPAHNSVLFSFELQKRTRVRIDLYNALGQRVRRLRPGFLSPGHHELKWNFCDDKGRNLAQGAYFYQIFLDNEVKTGKVLFIK</sequence>
<dbReference type="InterPro" id="IPR007466">
    <property type="entry name" value="Peptidyl-Arg-deiminase_porph"/>
</dbReference>